<feature type="region of interest" description="Disordered" evidence="1">
    <location>
        <begin position="55"/>
        <end position="86"/>
    </location>
</feature>
<name>A0A7G3AV04_LUTLO</name>
<reference evidence="2" key="1">
    <citation type="journal article" date="2020" name="BMC">
        <title>Leishmania infection induces a limited differential gene expression in the sand fly midgut.</title>
        <authorList>
            <person name="Coutinho-Abreu I.V."/>
            <person name="Serafim T.D."/>
            <person name="Meneses C."/>
            <person name="Kamhawi S."/>
            <person name="Oliveira F."/>
            <person name="Valenzuela J.G."/>
        </authorList>
    </citation>
    <scope>NUCLEOTIDE SEQUENCE</scope>
    <source>
        <strain evidence="2">Jacobina</strain>
        <tissue evidence="2">Midgut</tissue>
    </source>
</reference>
<sequence length="160" mass="17670">MVSMMDVEPSKGQICDSRPTLVQSAVSQRSIELQIPPRTPEAEVTKKTLKLNLKSAYPVTPAPPPPAETKGKTTIKSPKSPLGNSGVTMGNRVLPHQTSLTAQIDLVEDRKALRDALYQGIFHRHRRTIFALGSFIRMLKTRNSSYNTIRSSSEGDEEGR</sequence>
<organism evidence="2">
    <name type="scientific">Lutzomyia longipalpis</name>
    <name type="common">Sand fly</name>
    <dbReference type="NCBI Taxonomy" id="7200"/>
    <lineage>
        <taxon>Eukaryota</taxon>
        <taxon>Metazoa</taxon>
        <taxon>Ecdysozoa</taxon>
        <taxon>Arthropoda</taxon>
        <taxon>Hexapoda</taxon>
        <taxon>Insecta</taxon>
        <taxon>Pterygota</taxon>
        <taxon>Neoptera</taxon>
        <taxon>Endopterygota</taxon>
        <taxon>Diptera</taxon>
        <taxon>Nematocera</taxon>
        <taxon>Psychodoidea</taxon>
        <taxon>Psychodidae</taxon>
        <taxon>Lutzomyia</taxon>
        <taxon>Lutzomyia</taxon>
    </lineage>
</organism>
<feature type="compositionally biased region" description="Polar residues" evidence="1">
    <location>
        <begin position="72"/>
        <end position="86"/>
    </location>
</feature>
<dbReference type="AlphaFoldDB" id="A0A7G3AV04"/>
<evidence type="ECO:0000256" key="1">
    <source>
        <dbReference type="SAM" id="MobiDB-lite"/>
    </source>
</evidence>
<accession>A0A7G3AV04</accession>
<protein>
    <submittedName>
        <fullName evidence="2">Protein phosphatase</fullName>
    </submittedName>
</protein>
<evidence type="ECO:0000313" key="2">
    <source>
        <dbReference type="EMBL" id="MBC1176069.1"/>
    </source>
</evidence>
<proteinExistence type="predicted"/>
<dbReference type="VEuPathDB" id="VectorBase:LLONM1_000933"/>
<dbReference type="EMBL" id="GITU01007366">
    <property type="protein sequence ID" value="MBC1176069.1"/>
    <property type="molecule type" value="Transcribed_RNA"/>
</dbReference>